<dbReference type="EMBL" id="JANQDX010000019">
    <property type="protein sequence ID" value="KAL0904278.1"/>
    <property type="molecule type" value="Genomic_DNA"/>
</dbReference>
<feature type="region of interest" description="Disordered" evidence="1">
    <location>
        <begin position="255"/>
        <end position="279"/>
    </location>
</feature>
<gene>
    <name evidence="2" type="ORF">M5K25_026365</name>
</gene>
<protein>
    <submittedName>
        <fullName evidence="2">Uncharacterized protein</fullName>
    </submittedName>
</protein>
<evidence type="ECO:0000313" key="2">
    <source>
        <dbReference type="EMBL" id="KAL0904278.1"/>
    </source>
</evidence>
<comment type="caution">
    <text evidence="2">The sequence shown here is derived from an EMBL/GenBank/DDBJ whole genome shotgun (WGS) entry which is preliminary data.</text>
</comment>
<proteinExistence type="predicted"/>
<organism evidence="2 3">
    <name type="scientific">Dendrobium thyrsiflorum</name>
    <name type="common">Pinecone-like raceme dendrobium</name>
    <name type="synonym">Orchid</name>
    <dbReference type="NCBI Taxonomy" id="117978"/>
    <lineage>
        <taxon>Eukaryota</taxon>
        <taxon>Viridiplantae</taxon>
        <taxon>Streptophyta</taxon>
        <taxon>Embryophyta</taxon>
        <taxon>Tracheophyta</taxon>
        <taxon>Spermatophyta</taxon>
        <taxon>Magnoliopsida</taxon>
        <taxon>Liliopsida</taxon>
        <taxon>Asparagales</taxon>
        <taxon>Orchidaceae</taxon>
        <taxon>Epidendroideae</taxon>
        <taxon>Malaxideae</taxon>
        <taxon>Dendrobiinae</taxon>
        <taxon>Dendrobium</taxon>
    </lineage>
</organism>
<keyword evidence="3" id="KW-1185">Reference proteome</keyword>
<reference evidence="2 3" key="1">
    <citation type="journal article" date="2024" name="Plant Biotechnol. J.">
        <title>Dendrobium thyrsiflorum genome and its molecular insights into genes involved in important horticultural traits.</title>
        <authorList>
            <person name="Chen B."/>
            <person name="Wang J.Y."/>
            <person name="Zheng P.J."/>
            <person name="Li K.L."/>
            <person name="Liang Y.M."/>
            <person name="Chen X.F."/>
            <person name="Zhang C."/>
            <person name="Zhao X."/>
            <person name="He X."/>
            <person name="Zhang G.Q."/>
            <person name="Liu Z.J."/>
            <person name="Xu Q."/>
        </authorList>
    </citation>
    <scope>NUCLEOTIDE SEQUENCE [LARGE SCALE GENOMIC DNA]</scope>
    <source>
        <strain evidence="2">GZMU011</strain>
    </source>
</reference>
<dbReference type="Proteomes" id="UP001552299">
    <property type="component" value="Unassembled WGS sequence"/>
</dbReference>
<sequence length="279" mass="31788">MEMQSETPLAVPIDKPNQYLTGICMAESKGKEIRRSSMREDWEVKILRKKRRCHLWSHIQRGERVNKVYALKDKIEQFKSGKGEKFLTMENLMENRFEGIEEILRKLMKMQSRTPSGKEFRWEEFDKESFFHQELPTRAPIRGGLGVPYGGTVRREFYRRGGRVADHYGRHFGQGEWAIGERGGQEPPPTAPIRGGITFSDGGKAGREFCGGGGRVVDYYGRHFEQKKWAIKGGGQEPPSRAPIRGRIWFSDGRTAGKEFRGEGGGVADHYGRSFGQGE</sequence>
<evidence type="ECO:0000313" key="3">
    <source>
        <dbReference type="Proteomes" id="UP001552299"/>
    </source>
</evidence>
<name>A0ABD0TX99_DENTH</name>
<feature type="region of interest" description="Disordered" evidence="1">
    <location>
        <begin position="180"/>
        <end position="200"/>
    </location>
</feature>
<accession>A0ABD0TX99</accession>
<evidence type="ECO:0000256" key="1">
    <source>
        <dbReference type="SAM" id="MobiDB-lite"/>
    </source>
</evidence>
<dbReference type="AlphaFoldDB" id="A0ABD0TX99"/>